<evidence type="ECO:0000256" key="1">
    <source>
        <dbReference type="ARBA" id="ARBA00006484"/>
    </source>
</evidence>
<proteinExistence type="inferred from homology"/>
<evidence type="ECO:0000313" key="5">
    <source>
        <dbReference type="EMBL" id="ETO29041.1"/>
    </source>
</evidence>
<dbReference type="Proteomes" id="UP000023152">
    <property type="component" value="Unassembled WGS sequence"/>
</dbReference>
<dbReference type="AlphaFoldDB" id="X6NSR6"/>
<dbReference type="OMA" id="WGQRFPP"/>
<dbReference type="EMBL" id="ASPP01006292">
    <property type="protein sequence ID" value="ETO29041.1"/>
    <property type="molecule type" value="Genomic_DNA"/>
</dbReference>
<name>X6NSR6_RETFI</name>
<gene>
    <name evidence="5" type="ORF">RFI_08084</name>
</gene>
<keyword evidence="6" id="KW-1185">Reference proteome</keyword>
<comment type="similarity">
    <text evidence="1 4">Belongs to the short-chain dehydrogenases/reductases (SDR) family.</text>
</comment>
<evidence type="ECO:0000313" key="6">
    <source>
        <dbReference type="Proteomes" id="UP000023152"/>
    </source>
</evidence>
<dbReference type="GO" id="GO:0004316">
    <property type="term" value="F:3-oxoacyl-[acyl-carrier-protein] reductase (NADPH) activity"/>
    <property type="evidence" value="ECO:0007669"/>
    <property type="project" value="UniProtKB-EC"/>
</dbReference>
<dbReference type="InterPro" id="IPR002347">
    <property type="entry name" value="SDR_fam"/>
</dbReference>
<comment type="catalytic activity">
    <reaction evidence="3">
        <text>a (3R)-hydroxyacyl-[ACP] + NADP(+) = a 3-oxoacyl-[ACP] + NADPH + H(+)</text>
        <dbReference type="Rhea" id="RHEA:17397"/>
        <dbReference type="Rhea" id="RHEA-COMP:9916"/>
        <dbReference type="Rhea" id="RHEA-COMP:9945"/>
        <dbReference type="ChEBI" id="CHEBI:15378"/>
        <dbReference type="ChEBI" id="CHEBI:57783"/>
        <dbReference type="ChEBI" id="CHEBI:58349"/>
        <dbReference type="ChEBI" id="CHEBI:78776"/>
        <dbReference type="ChEBI" id="CHEBI:78827"/>
        <dbReference type="EC" id="1.1.1.100"/>
    </reaction>
</comment>
<dbReference type="InterPro" id="IPR050259">
    <property type="entry name" value="SDR"/>
</dbReference>
<reference evidence="5 6" key="1">
    <citation type="journal article" date="2013" name="Curr. Biol.">
        <title>The Genome of the Foraminiferan Reticulomyxa filosa.</title>
        <authorList>
            <person name="Glockner G."/>
            <person name="Hulsmann N."/>
            <person name="Schleicher M."/>
            <person name="Noegel A.A."/>
            <person name="Eichinger L."/>
            <person name="Gallinger C."/>
            <person name="Pawlowski J."/>
            <person name="Sierra R."/>
            <person name="Euteneuer U."/>
            <person name="Pillet L."/>
            <person name="Moustafa A."/>
            <person name="Platzer M."/>
            <person name="Groth M."/>
            <person name="Szafranski K."/>
            <person name="Schliwa M."/>
        </authorList>
    </citation>
    <scope>NUCLEOTIDE SEQUENCE [LARGE SCALE GENOMIC DNA]</scope>
</reference>
<dbReference type="SUPFAM" id="SSF51735">
    <property type="entry name" value="NAD(P)-binding Rossmann-fold domains"/>
    <property type="match status" value="1"/>
</dbReference>
<comment type="caution">
    <text evidence="5">The sequence shown here is derived from an EMBL/GenBank/DDBJ whole genome shotgun (WGS) entry which is preliminary data.</text>
</comment>
<accession>X6NSR6</accession>
<dbReference type="PRINTS" id="PR00081">
    <property type="entry name" value="GDHRDH"/>
</dbReference>
<evidence type="ECO:0000256" key="3">
    <source>
        <dbReference type="ARBA" id="ARBA00048508"/>
    </source>
</evidence>
<dbReference type="Pfam" id="PF00106">
    <property type="entry name" value="adh_short"/>
    <property type="match status" value="1"/>
</dbReference>
<dbReference type="OrthoDB" id="47007at2759"/>
<sequence>MSVTWNYKGKLALVTGSTKGIGRAILEIYLEAGANVIVHSRKQKEIDECVAELKKKYAAKSGTDETEQKSEKEKSHSNIYGFAADLTKPADVSQIVAFIEKIGHLDILINNAGAFYVKEFFELTDEDWFNLFDANVMSGVRLTRHFLKKMLEKDETTKKCKGGNVIFVSSEAGLRGLPQFVHYTSTKAAQLNITRALAELTRGVENVRVNALLPGPTWTPGVEDSDYFTFVFFFPPLADMKGMAKRENISVEDAVSNYFKHYEPNSLKQKFLTAEEVAQACAFLTSDAATSINGSSQKAEGGIVYHI</sequence>
<dbReference type="FunFam" id="3.40.50.720:FF:000084">
    <property type="entry name" value="Short-chain dehydrogenase reductase"/>
    <property type="match status" value="1"/>
</dbReference>
<evidence type="ECO:0000256" key="4">
    <source>
        <dbReference type="RuleBase" id="RU000363"/>
    </source>
</evidence>
<dbReference type="PANTHER" id="PTHR42879:SF2">
    <property type="entry name" value="3-OXOACYL-[ACYL-CARRIER-PROTEIN] REDUCTASE FABG"/>
    <property type="match status" value="1"/>
</dbReference>
<dbReference type="EC" id="1.1.1.100" evidence="2"/>
<dbReference type="Gene3D" id="3.40.50.720">
    <property type="entry name" value="NAD(P)-binding Rossmann-like Domain"/>
    <property type="match status" value="1"/>
</dbReference>
<dbReference type="CDD" id="cd05233">
    <property type="entry name" value="SDR_c"/>
    <property type="match status" value="1"/>
</dbReference>
<dbReference type="InterPro" id="IPR036291">
    <property type="entry name" value="NAD(P)-bd_dom_sf"/>
</dbReference>
<dbReference type="PRINTS" id="PR00080">
    <property type="entry name" value="SDRFAMILY"/>
</dbReference>
<dbReference type="PANTHER" id="PTHR42879">
    <property type="entry name" value="3-OXOACYL-(ACYL-CARRIER-PROTEIN) REDUCTASE"/>
    <property type="match status" value="1"/>
</dbReference>
<protein>
    <recommendedName>
        <fullName evidence="2">3-oxoacyl-[acyl-carrier-protein] reductase</fullName>
        <ecNumber evidence="2">1.1.1.100</ecNumber>
    </recommendedName>
</protein>
<organism evidence="5 6">
    <name type="scientific">Reticulomyxa filosa</name>
    <dbReference type="NCBI Taxonomy" id="46433"/>
    <lineage>
        <taxon>Eukaryota</taxon>
        <taxon>Sar</taxon>
        <taxon>Rhizaria</taxon>
        <taxon>Retaria</taxon>
        <taxon>Foraminifera</taxon>
        <taxon>Monothalamids</taxon>
        <taxon>Reticulomyxidae</taxon>
        <taxon>Reticulomyxa</taxon>
    </lineage>
</organism>
<evidence type="ECO:0000256" key="2">
    <source>
        <dbReference type="ARBA" id="ARBA00012948"/>
    </source>
</evidence>